<dbReference type="SMART" id="SM00530">
    <property type="entry name" value="HTH_XRE"/>
    <property type="match status" value="1"/>
</dbReference>
<sequence length="114" mass="12845">MTSPNARSVRVVFAARMKKRRKTLRLSQKALGVLMGLPEDVAGVRINRYERAVHECDSETAQQMADALGVSLAYLYAETDELAELIQEFMQLPAKDQHALLADIKSRSKTNRVR</sequence>
<dbReference type="Gene3D" id="1.10.260.40">
    <property type="entry name" value="lambda repressor-like DNA-binding domains"/>
    <property type="match status" value="1"/>
</dbReference>
<reference evidence="2" key="1">
    <citation type="submission" date="2023-06" db="EMBL/GenBank/DDBJ databases">
        <title>Genome sequences of Xanthomonas arboricola from Serbia and Montenegro.</title>
        <authorList>
            <person name="Ilicic R."/>
            <person name="Jelusic A."/>
            <person name="Harrison J."/>
            <person name="Greer S."/>
            <person name="Grant M."/>
            <person name="Vicente J."/>
            <person name="Popovic Milovanovic T."/>
            <person name="Studholme D.J."/>
        </authorList>
    </citation>
    <scope>NUCLEOTIDE SEQUENCE</scope>
    <source>
        <strain evidence="2">Xp320</strain>
    </source>
</reference>
<dbReference type="Pfam" id="PF01381">
    <property type="entry name" value="HTH_3"/>
    <property type="match status" value="1"/>
</dbReference>
<accession>A0AAP4K6T0</accession>
<dbReference type="AlphaFoldDB" id="A0AAP4K6T0"/>
<protein>
    <submittedName>
        <fullName evidence="2">Helix-turn-helix transcriptional regulator</fullName>
    </submittedName>
</protein>
<dbReference type="SUPFAM" id="SSF47413">
    <property type="entry name" value="lambda repressor-like DNA-binding domains"/>
    <property type="match status" value="1"/>
</dbReference>
<evidence type="ECO:0000313" key="2">
    <source>
        <dbReference type="EMBL" id="MDN0285558.1"/>
    </source>
</evidence>
<dbReference type="GO" id="GO:0003677">
    <property type="term" value="F:DNA binding"/>
    <property type="evidence" value="ECO:0007669"/>
    <property type="project" value="InterPro"/>
</dbReference>
<dbReference type="PROSITE" id="PS50943">
    <property type="entry name" value="HTH_CROC1"/>
    <property type="match status" value="1"/>
</dbReference>
<organism evidence="2">
    <name type="scientific">Xanthomonas arboricola pv. pruni</name>
    <dbReference type="NCBI Taxonomy" id="69929"/>
    <lineage>
        <taxon>Bacteria</taxon>
        <taxon>Pseudomonadati</taxon>
        <taxon>Pseudomonadota</taxon>
        <taxon>Gammaproteobacteria</taxon>
        <taxon>Lysobacterales</taxon>
        <taxon>Lysobacteraceae</taxon>
        <taxon>Xanthomonas</taxon>
    </lineage>
</organism>
<gene>
    <name evidence="2" type="ORF">QSH54_02565</name>
</gene>
<dbReference type="InterPro" id="IPR010982">
    <property type="entry name" value="Lambda_DNA-bd_dom_sf"/>
</dbReference>
<comment type="caution">
    <text evidence="2">The sequence shown here is derived from an EMBL/GenBank/DDBJ whole genome shotgun (WGS) entry which is preliminary data.</text>
</comment>
<dbReference type="EMBL" id="JASVYU010000002">
    <property type="protein sequence ID" value="MDN0285558.1"/>
    <property type="molecule type" value="Genomic_DNA"/>
</dbReference>
<dbReference type="CDD" id="cd00093">
    <property type="entry name" value="HTH_XRE"/>
    <property type="match status" value="1"/>
</dbReference>
<evidence type="ECO:0000259" key="1">
    <source>
        <dbReference type="PROSITE" id="PS50943"/>
    </source>
</evidence>
<proteinExistence type="predicted"/>
<name>A0AAP4K6T0_9XANT</name>
<dbReference type="InterPro" id="IPR001387">
    <property type="entry name" value="Cro/C1-type_HTH"/>
</dbReference>
<feature type="domain" description="HTH cro/C1-type" evidence="1">
    <location>
        <begin position="17"/>
        <end position="75"/>
    </location>
</feature>